<dbReference type="InterPro" id="IPR017972">
    <property type="entry name" value="Cyt_P450_CS"/>
</dbReference>
<dbReference type="GO" id="GO:0046345">
    <property type="term" value="P:abscisic acid catabolic process"/>
    <property type="evidence" value="ECO:0007669"/>
    <property type="project" value="UniProtKB-ARBA"/>
</dbReference>
<evidence type="ECO:0000256" key="12">
    <source>
        <dbReference type="ARBA" id="ARBA00050609"/>
    </source>
</evidence>
<dbReference type="EMBL" id="CP093344">
    <property type="protein sequence ID" value="WOG87471.1"/>
    <property type="molecule type" value="Genomic_DNA"/>
</dbReference>
<keyword evidence="4 15" id="KW-0349">Heme</keyword>
<protein>
    <recommendedName>
        <fullName evidence="14">(+)-abscisic acid 8'-hydroxylase</fullName>
        <ecNumber evidence="14">1.14.14.137</ecNumber>
    </recommendedName>
</protein>
<evidence type="ECO:0000256" key="14">
    <source>
        <dbReference type="ARBA" id="ARBA00066338"/>
    </source>
</evidence>
<reference evidence="17" key="2">
    <citation type="submission" date="2022-03" db="EMBL/GenBank/DDBJ databases">
        <title>Draft title - Genomic analysis of global carrot germplasm unveils the trajectory of domestication and the origin of high carotenoid orange carrot.</title>
        <authorList>
            <person name="Iorizzo M."/>
            <person name="Ellison S."/>
            <person name="Senalik D."/>
            <person name="Macko-Podgorni A."/>
            <person name="Grzebelus D."/>
            <person name="Bostan H."/>
            <person name="Rolling W."/>
            <person name="Curaba J."/>
            <person name="Simon P."/>
        </authorList>
    </citation>
    <scope>NUCLEOTIDE SEQUENCE</scope>
    <source>
        <tissue evidence="17">Leaf</tissue>
    </source>
</reference>
<evidence type="ECO:0000256" key="13">
    <source>
        <dbReference type="ARBA" id="ARBA00060633"/>
    </source>
</evidence>
<keyword evidence="9 15" id="KW-0408">Iron</keyword>
<evidence type="ECO:0000256" key="2">
    <source>
        <dbReference type="ARBA" id="ARBA00004167"/>
    </source>
</evidence>
<evidence type="ECO:0000256" key="9">
    <source>
        <dbReference type="ARBA" id="ARBA00023004"/>
    </source>
</evidence>
<comment type="cofactor">
    <cofactor evidence="1 15">
        <name>heme</name>
        <dbReference type="ChEBI" id="CHEBI:30413"/>
    </cofactor>
</comment>
<dbReference type="SUPFAM" id="SSF48264">
    <property type="entry name" value="Cytochrome P450"/>
    <property type="match status" value="1"/>
</dbReference>
<dbReference type="KEGG" id="dcr:108207471"/>
<comment type="pathway">
    <text evidence="13">Plant hormone degradation; abscisic acid degradation.</text>
</comment>
<evidence type="ECO:0000256" key="10">
    <source>
        <dbReference type="ARBA" id="ARBA00023033"/>
    </source>
</evidence>
<evidence type="ECO:0000256" key="15">
    <source>
        <dbReference type="PIRSR" id="PIRSR602401-1"/>
    </source>
</evidence>
<keyword evidence="6 15" id="KW-0479">Metal-binding</keyword>
<evidence type="ECO:0000256" key="5">
    <source>
        <dbReference type="ARBA" id="ARBA00022692"/>
    </source>
</evidence>
<keyword evidence="8 16" id="KW-0560">Oxidoreductase</keyword>
<dbReference type="FunFam" id="1.10.630.10:FF:000014">
    <property type="entry name" value="Abscisic acid 8"/>
    <property type="match status" value="1"/>
</dbReference>
<evidence type="ECO:0000256" key="7">
    <source>
        <dbReference type="ARBA" id="ARBA00022989"/>
    </source>
</evidence>
<comment type="subcellular location">
    <subcellularLocation>
        <location evidence="2">Membrane</location>
        <topology evidence="2">Single-pass membrane protein</topology>
    </subcellularLocation>
</comment>
<evidence type="ECO:0000256" key="1">
    <source>
        <dbReference type="ARBA" id="ARBA00001971"/>
    </source>
</evidence>
<evidence type="ECO:0000313" key="18">
    <source>
        <dbReference type="Proteomes" id="UP000077755"/>
    </source>
</evidence>
<gene>
    <name evidence="17" type="ORF">DCAR_0206696</name>
</gene>
<dbReference type="GO" id="GO:0020037">
    <property type="term" value="F:heme binding"/>
    <property type="evidence" value="ECO:0007669"/>
    <property type="project" value="InterPro"/>
</dbReference>
<comment type="catalytic activity">
    <reaction evidence="12">
        <text>2-cis-(+)-abscisate + reduced [NADPH--hemoprotein reductase] + O2 = (+)-8'-hydroxyabscisate + oxidized [NADPH--hemoprotein reductase] + H2O + H(+)</text>
        <dbReference type="Rhea" id="RHEA:12897"/>
        <dbReference type="Rhea" id="RHEA-COMP:11964"/>
        <dbReference type="Rhea" id="RHEA-COMP:11965"/>
        <dbReference type="ChEBI" id="CHEBI:15377"/>
        <dbReference type="ChEBI" id="CHEBI:15378"/>
        <dbReference type="ChEBI" id="CHEBI:15379"/>
        <dbReference type="ChEBI" id="CHEBI:37569"/>
        <dbReference type="ChEBI" id="CHEBI:57618"/>
        <dbReference type="ChEBI" id="CHEBI:58210"/>
        <dbReference type="ChEBI" id="CHEBI:58490"/>
        <dbReference type="EC" id="1.14.14.137"/>
    </reaction>
</comment>
<dbReference type="InterPro" id="IPR002401">
    <property type="entry name" value="Cyt_P450_E_grp-I"/>
</dbReference>
<keyword evidence="7" id="KW-1133">Transmembrane helix</keyword>
<dbReference type="GO" id="GO:0009414">
    <property type="term" value="P:response to water deprivation"/>
    <property type="evidence" value="ECO:0007669"/>
    <property type="project" value="UniProtKB-ARBA"/>
</dbReference>
<evidence type="ECO:0000256" key="4">
    <source>
        <dbReference type="ARBA" id="ARBA00022617"/>
    </source>
</evidence>
<dbReference type="GO" id="GO:0010295">
    <property type="term" value="F:(+)-abscisic acid 8'-hydroxylase activity"/>
    <property type="evidence" value="ECO:0007669"/>
    <property type="project" value="UniProtKB-EC"/>
</dbReference>
<dbReference type="PRINTS" id="PR00385">
    <property type="entry name" value="P450"/>
</dbReference>
<sequence>MIYFLLLFVLVIVFLFKGSFFSRGLPKGKLLPPGSMGWPYFGETLKLYSQNPNSFFSTRQQRYGDIFKTHILGCPCVMLSRPEAAKMVLVTLAHLFKPTYPPSKENMIGQNALFFHQGPYHSHLKRMVQSSFLPSALKDSIPRIDNLVVDMLPTFLNKTINTLCEMKKYAFDVAIISAFGTSMEVEIEEIKQLYRVLEKGYNSMPFNVPGTPFHKAMNARKLLNVKLRKLIEKERNSKKPAGTGGLLEVLLGSEKERDNQLSDSQIADNIIGVIFAAHDTTASVLTWVLKYLHDNNDVLEAVTREQDGVRCRISEANRNLTWDDTRLMPLTSRVFQETLRTASILSFTFREAVEDVEFEGHFIPKGWKVLPLFRSIHHSAALFPHPSKFDPSRFEVAPRADSYMPFGKGVHSCPGSELAKLETLILLHHLTTTYRWKVIGGDRGTQYGPFPVPKGGLPIVLSPI</sequence>
<keyword evidence="10 16" id="KW-0503">Monooxygenase</keyword>
<evidence type="ECO:0000256" key="11">
    <source>
        <dbReference type="ARBA" id="ARBA00023136"/>
    </source>
</evidence>
<dbReference type="Gene3D" id="1.10.630.10">
    <property type="entry name" value="Cytochrome P450"/>
    <property type="match status" value="1"/>
</dbReference>
<dbReference type="CDD" id="cd11043">
    <property type="entry name" value="CYP90-like"/>
    <property type="match status" value="1"/>
</dbReference>
<proteinExistence type="inferred from homology"/>
<dbReference type="PRINTS" id="PR00463">
    <property type="entry name" value="EP450I"/>
</dbReference>
<dbReference type="GO" id="GO:0009737">
    <property type="term" value="P:response to abscisic acid"/>
    <property type="evidence" value="ECO:0007669"/>
    <property type="project" value="UniProtKB-ARBA"/>
</dbReference>
<comment type="similarity">
    <text evidence="3 16">Belongs to the cytochrome P450 family.</text>
</comment>
<dbReference type="GO" id="GO:0016020">
    <property type="term" value="C:membrane"/>
    <property type="evidence" value="ECO:0007669"/>
    <property type="project" value="UniProtKB-SubCell"/>
</dbReference>
<dbReference type="EC" id="1.14.14.137" evidence="14"/>
<dbReference type="AlphaFoldDB" id="A0AAF0WDQ5"/>
<dbReference type="Pfam" id="PF00067">
    <property type="entry name" value="p450"/>
    <property type="match status" value="1"/>
</dbReference>
<evidence type="ECO:0000256" key="16">
    <source>
        <dbReference type="RuleBase" id="RU000461"/>
    </source>
</evidence>
<feature type="binding site" description="axial binding residue" evidence="15">
    <location>
        <position position="413"/>
    </location>
    <ligand>
        <name>heme</name>
        <dbReference type="ChEBI" id="CHEBI:30413"/>
    </ligand>
    <ligandPart>
        <name>Fe</name>
        <dbReference type="ChEBI" id="CHEBI:18248"/>
    </ligandPart>
</feature>
<dbReference type="PANTHER" id="PTHR24286:SF220">
    <property type="entry name" value="ABSCISIC ACID 8'-HYDROXYLASE 2"/>
    <property type="match status" value="1"/>
</dbReference>
<dbReference type="GO" id="GO:0005506">
    <property type="term" value="F:iron ion binding"/>
    <property type="evidence" value="ECO:0007669"/>
    <property type="project" value="InterPro"/>
</dbReference>
<name>A0AAF0WDQ5_DAUCS</name>
<keyword evidence="5" id="KW-0812">Transmembrane</keyword>
<evidence type="ECO:0000313" key="17">
    <source>
        <dbReference type="EMBL" id="WOG87471.1"/>
    </source>
</evidence>
<keyword evidence="18" id="KW-1185">Reference proteome</keyword>
<reference evidence="17" key="1">
    <citation type="journal article" date="2016" name="Nat. Genet.">
        <title>A high-quality carrot genome assembly provides new insights into carotenoid accumulation and asterid genome evolution.</title>
        <authorList>
            <person name="Iorizzo M."/>
            <person name="Ellison S."/>
            <person name="Senalik D."/>
            <person name="Zeng P."/>
            <person name="Satapoomin P."/>
            <person name="Huang J."/>
            <person name="Bowman M."/>
            <person name="Iovene M."/>
            <person name="Sanseverino W."/>
            <person name="Cavagnaro P."/>
            <person name="Yildiz M."/>
            <person name="Macko-Podgorni A."/>
            <person name="Moranska E."/>
            <person name="Grzebelus E."/>
            <person name="Grzebelus D."/>
            <person name="Ashrafi H."/>
            <person name="Zheng Z."/>
            <person name="Cheng S."/>
            <person name="Spooner D."/>
            <person name="Van Deynze A."/>
            <person name="Simon P."/>
        </authorList>
    </citation>
    <scope>NUCLEOTIDE SEQUENCE</scope>
    <source>
        <tissue evidence="17">Leaf</tissue>
    </source>
</reference>
<dbReference type="PANTHER" id="PTHR24286">
    <property type="entry name" value="CYTOCHROME P450 26"/>
    <property type="match status" value="1"/>
</dbReference>
<keyword evidence="11" id="KW-0472">Membrane</keyword>
<evidence type="ECO:0000256" key="6">
    <source>
        <dbReference type="ARBA" id="ARBA00022723"/>
    </source>
</evidence>
<dbReference type="Proteomes" id="UP000077755">
    <property type="component" value="Chromosome 2"/>
</dbReference>
<dbReference type="GO" id="GO:0016125">
    <property type="term" value="P:sterol metabolic process"/>
    <property type="evidence" value="ECO:0007669"/>
    <property type="project" value="TreeGrafter"/>
</dbReference>
<accession>A0AAF0WDQ5</accession>
<organism evidence="17 18">
    <name type="scientific">Daucus carota subsp. sativus</name>
    <name type="common">Carrot</name>
    <dbReference type="NCBI Taxonomy" id="79200"/>
    <lineage>
        <taxon>Eukaryota</taxon>
        <taxon>Viridiplantae</taxon>
        <taxon>Streptophyta</taxon>
        <taxon>Embryophyta</taxon>
        <taxon>Tracheophyta</taxon>
        <taxon>Spermatophyta</taxon>
        <taxon>Magnoliopsida</taxon>
        <taxon>eudicotyledons</taxon>
        <taxon>Gunneridae</taxon>
        <taxon>Pentapetalae</taxon>
        <taxon>asterids</taxon>
        <taxon>campanulids</taxon>
        <taxon>Apiales</taxon>
        <taxon>Apiaceae</taxon>
        <taxon>Apioideae</taxon>
        <taxon>Scandiceae</taxon>
        <taxon>Daucinae</taxon>
        <taxon>Daucus</taxon>
        <taxon>Daucus sect. Daucus</taxon>
    </lineage>
</organism>
<evidence type="ECO:0000256" key="3">
    <source>
        <dbReference type="ARBA" id="ARBA00010617"/>
    </source>
</evidence>
<dbReference type="InterPro" id="IPR036396">
    <property type="entry name" value="Cyt_P450_sf"/>
</dbReference>
<dbReference type="PROSITE" id="PS00086">
    <property type="entry name" value="CYTOCHROME_P450"/>
    <property type="match status" value="1"/>
</dbReference>
<dbReference type="InterPro" id="IPR001128">
    <property type="entry name" value="Cyt_P450"/>
</dbReference>
<evidence type="ECO:0000256" key="8">
    <source>
        <dbReference type="ARBA" id="ARBA00023002"/>
    </source>
</evidence>